<keyword evidence="3" id="KW-0812">Transmembrane</keyword>
<protein>
    <recommendedName>
        <fullName evidence="10">Sec20 C-terminal domain-containing protein</fullName>
    </recommendedName>
</protein>
<dbReference type="PANTHER" id="PTHR12825:SF0">
    <property type="entry name" value="VESICLE TRANSPORT PROTEIN SEC20"/>
    <property type="match status" value="1"/>
</dbReference>
<evidence type="ECO:0000256" key="7">
    <source>
        <dbReference type="ARBA" id="ARBA00023054"/>
    </source>
</evidence>
<evidence type="ECO:0000256" key="4">
    <source>
        <dbReference type="ARBA" id="ARBA00022824"/>
    </source>
</evidence>
<evidence type="ECO:0000256" key="5">
    <source>
        <dbReference type="ARBA" id="ARBA00022892"/>
    </source>
</evidence>
<keyword evidence="7" id="KW-0175">Coiled coil</keyword>
<dbReference type="Pfam" id="PF03908">
    <property type="entry name" value="Sec20"/>
    <property type="match status" value="1"/>
</dbReference>
<comment type="caution">
    <text evidence="11">The sequence shown here is derived from an EMBL/GenBank/DDBJ whole genome shotgun (WGS) entry which is preliminary data.</text>
</comment>
<evidence type="ECO:0000256" key="9">
    <source>
        <dbReference type="ARBA" id="ARBA00037934"/>
    </source>
</evidence>
<evidence type="ECO:0000256" key="3">
    <source>
        <dbReference type="ARBA" id="ARBA00022692"/>
    </source>
</evidence>
<evidence type="ECO:0000256" key="1">
    <source>
        <dbReference type="ARBA" id="ARBA00004163"/>
    </source>
</evidence>
<dbReference type="InterPro" id="IPR005606">
    <property type="entry name" value="Sec20"/>
</dbReference>
<dbReference type="GO" id="GO:0006890">
    <property type="term" value="P:retrograde vesicle-mediated transport, Golgi to endoplasmic reticulum"/>
    <property type="evidence" value="ECO:0007669"/>
    <property type="project" value="InterPro"/>
</dbReference>
<proteinExistence type="inferred from homology"/>
<comment type="similarity">
    <text evidence="9">Belongs to the SEC20 family.</text>
</comment>
<reference evidence="11" key="2">
    <citation type="submission" date="2021-01" db="EMBL/GenBank/DDBJ databases">
        <authorList>
            <person name="Schikora-Tamarit M.A."/>
        </authorList>
    </citation>
    <scope>NUCLEOTIDE SEQUENCE</scope>
    <source>
        <strain evidence="11">NCAIM Y.01608</strain>
    </source>
</reference>
<accession>A0A9P8NXD5</accession>
<keyword evidence="6" id="KW-1133">Transmembrane helix</keyword>
<dbReference type="GO" id="GO:0031201">
    <property type="term" value="C:SNARE complex"/>
    <property type="evidence" value="ECO:0007669"/>
    <property type="project" value="TreeGrafter"/>
</dbReference>
<keyword evidence="4" id="KW-0256">Endoplasmic reticulum</keyword>
<dbReference type="PANTHER" id="PTHR12825">
    <property type="entry name" value="BNIP1-RELATED"/>
    <property type="match status" value="1"/>
</dbReference>
<keyword evidence="2" id="KW-0813">Transport</keyword>
<keyword evidence="12" id="KW-1185">Reference proteome</keyword>
<dbReference type="AlphaFoldDB" id="A0A9P8NXD5"/>
<evidence type="ECO:0000313" key="12">
    <source>
        <dbReference type="Proteomes" id="UP000788993"/>
    </source>
</evidence>
<gene>
    <name evidence="11" type="ORF">OGATHE_005303</name>
</gene>
<name>A0A9P8NXD5_9ASCO</name>
<evidence type="ECO:0000256" key="6">
    <source>
        <dbReference type="ARBA" id="ARBA00022989"/>
    </source>
</evidence>
<dbReference type="EMBL" id="JAEUBD010001468">
    <property type="protein sequence ID" value="KAH3660971.1"/>
    <property type="molecule type" value="Genomic_DNA"/>
</dbReference>
<feature type="domain" description="Sec20 C-terminal" evidence="10">
    <location>
        <begin position="140"/>
        <end position="230"/>
    </location>
</feature>
<organism evidence="11 12">
    <name type="scientific">Ogataea polymorpha</name>
    <dbReference type="NCBI Taxonomy" id="460523"/>
    <lineage>
        <taxon>Eukaryota</taxon>
        <taxon>Fungi</taxon>
        <taxon>Dikarya</taxon>
        <taxon>Ascomycota</taxon>
        <taxon>Saccharomycotina</taxon>
        <taxon>Pichiomycetes</taxon>
        <taxon>Pichiales</taxon>
        <taxon>Pichiaceae</taxon>
        <taxon>Ogataea</taxon>
    </lineage>
</organism>
<dbReference type="InterPro" id="IPR056173">
    <property type="entry name" value="Sec20_C"/>
</dbReference>
<evidence type="ECO:0000256" key="2">
    <source>
        <dbReference type="ARBA" id="ARBA00022448"/>
    </source>
</evidence>
<sequence>MDLDLNRDLQDFQHLLNDLQVALYEFKHSKNKTDIDFELIRLNTQAQSTDLYEKLEELANIITAKLDCVSGDTQEDMEYQFALLKERFFDVRVDFRELLLSSKSWTAQEEEEQTDELTDEPILDDHNLKKLTKEEQLLNKNSLLTRKLQSVNELLQSSLLASEMNISDLAHSTNSLTNLSNKYSYFTDVLVRSNKLVRTINESSSRERKQIYSSLYFFCTVCIWILYKRIFRKPIRLFIWLLYKSLTVMVWGASSLKTRNSAVELTASMSDTIMAVSATALDPGKSVLLETATSTIPSMLKDEL</sequence>
<evidence type="ECO:0000259" key="10">
    <source>
        <dbReference type="Pfam" id="PF03908"/>
    </source>
</evidence>
<evidence type="ECO:0000313" key="11">
    <source>
        <dbReference type="EMBL" id="KAH3660971.1"/>
    </source>
</evidence>
<keyword evidence="8" id="KW-0472">Membrane</keyword>
<dbReference type="GO" id="GO:0005789">
    <property type="term" value="C:endoplasmic reticulum membrane"/>
    <property type="evidence" value="ECO:0007669"/>
    <property type="project" value="UniProtKB-SubCell"/>
</dbReference>
<dbReference type="GO" id="GO:0005484">
    <property type="term" value="F:SNAP receptor activity"/>
    <property type="evidence" value="ECO:0007669"/>
    <property type="project" value="InterPro"/>
</dbReference>
<comment type="subcellular location">
    <subcellularLocation>
        <location evidence="1">Endoplasmic reticulum membrane</location>
        <topology evidence="1">Single-pass type IV membrane protein</topology>
    </subcellularLocation>
</comment>
<evidence type="ECO:0000256" key="8">
    <source>
        <dbReference type="ARBA" id="ARBA00023136"/>
    </source>
</evidence>
<keyword evidence="5" id="KW-0931">ER-Golgi transport</keyword>
<reference evidence="11" key="1">
    <citation type="journal article" date="2021" name="Open Biol.">
        <title>Shared evolutionary footprints suggest mitochondrial oxidative damage underlies multiple complex I losses in fungi.</title>
        <authorList>
            <person name="Schikora-Tamarit M.A."/>
            <person name="Marcet-Houben M."/>
            <person name="Nosek J."/>
            <person name="Gabaldon T."/>
        </authorList>
    </citation>
    <scope>NUCLEOTIDE SEQUENCE</scope>
    <source>
        <strain evidence="11">NCAIM Y.01608</strain>
    </source>
</reference>
<dbReference type="Proteomes" id="UP000788993">
    <property type="component" value="Unassembled WGS sequence"/>
</dbReference>